<accession>A0ACC3YIW6</accession>
<name>A0ACC3YIW6_COLTU</name>
<protein>
    <submittedName>
        <fullName evidence="1">Gram-positive signal ysirk family</fullName>
    </submittedName>
</protein>
<organism evidence="1 2">
    <name type="scientific">Colletotrichum truncatum</name>
    <name type="common">Anthracnose fungus</name>
    <name type="synonym">Colletotrichum capsici</name>
    <dbReference type="NCBI Taxonomy" id="5467"/>
    <lineage>
        <taxon>Eukaryota</taxon>
        <taxon>Fungi</taxon>
        <taxon>Dikarya</taxon>
        <taxon>Ascomycota</taxon>
        <taxon>Pezizomycotina</taxon>
        <taxon>Sordariomycetes</taxon>
        <taxon>Hypocreomycetidae</taxon>
        <taxon>Glomerellales</taxon>
        <taxon>Glomerellaceae</taxon>
        <taxon>Colletotrichum</taxon>
        <taxon>Colletotrichum truncatum species complex</taxon>
    </lineage>
</organism>
<evidence type="ECO:0000313" key="2">
    <source>
        <dbReference type="Proteomes" id="UP000805649"/>
    </source>
</evidence>
<dbReference type="Proteomes" id="UP000805649">
    <property type="component" value="Unassembled WGS sequence"/>
</dbReference>
<evidence type="ECO:0000313" key="1">
    <source>
        <dbReference type="EMBL" id="KAL0931843.1"/>
    </source>
</evidence>
<sequence>MLSQQLCAILIAVAPLVQAAPVSGESKLLGGTKISNANDLPVENKAAELDARYIYTQATPDGSETKRDAELDARYIYTQSTPDGSETKRDAELDARYIYTQATPDGSETKRSEDDAVFHPLE</sequence>
<keyword evidence="2" id="KW-1185">Reference proteome</keyword>
<reference evidence="1 2" key="1">
    <citation type="journal article" date="2020" name="Phytopathology">
        <title>Genome Sequence Resources of Colletotrichum truncatum, C. plurivorum, C. musicola, and C. sojae: Four Species Pathogenic to Soybean (Glycine max).</title>
        <authorList>
            <person name="Rogerio F."/>
            <person name="Boufleur T.R."/>
            <person name="Ciampi-Guillardi M."/>
            <person name="Sukno S.A."/>
            <person name="Thon M.R."/>
            <person name="Massola Junior N.S."/>
            <person name="Baroncelli R."/>
        </authorList>
    </citation>
    <scope>NUCLEOTIDE SEQUENCE [LARGE SCALE GENOMIC DNA]</scope>
    <source>
        <strain evidence="1 2">CMES1059</strain>
    </source>
</reference>
<gene>
    <name evidence="1" type="ORF">CTRU02_212796</name>
</gene>
<comment type="caution">
    <text evidence="1">The sequence shown here is derived from an EMBL/GenBank/DDBJ whole genome shotgun (WGS) entry which is preliminary data.</text>
</comment>
<proteinExistence type="predicted"/>
<dbReference type="EMBL" id="VUJX02000009">
    <property type="protein sequence ID" value="KAL0931843.1"/>
    <property type="molecule type" value="Genomic_DNA"/>
</dbReference>